<evidence type="ECO:0000256" key="1">
    <source>
        <dbReference type="SAM" id="MobiDB-lite"/>
    </source>
</evidence>
<proteinExistence type="predicted"/>
<sequence>MSLAVALNVDHSLWEESTSSNYKFHEIYREVEMAGGAALSLAWIHAEHGDDDPDTLLRASNGRVRLITEVEDRYGVILIVSHAIDNENDPAHDGHELSETWDRKDRRIQSPVAPSSSLAWDSTRIDPLRTHLYVVSPSPAESSLTPFSQIATYQHHQHTARWDSTCKTLLTYLWIKDGTALAECEPQAAGTNLLSRCGDGIVCGGGCVRASWTGMHAEGVVDGKEGLSINSMQGRGTGGSALARREGRFSRHQLDEGMVAEVNFATRMRVSSSTEVVCGGRMRHRRVGDEGVLADEDTETVWQRRRDSGGRGVEGTGWWARSRWSRLRVELMVDS</sequence>
<accession>A0A284QT50</accession>
<feature type="region of interest" description="Disordered" evidence="1">
    <location>
        <begin position="88"/>
        <end position="108"/>
    </location>
</feature>
<dbReference type="Proteomes" id="UP000219338">
    <property type="component" value="Unassembled WGS sequence"/>
</dbReference>
<gene>
    <name evidence="2" type="ORF">ARMOST_02958</name>
</gene>
<feature type="compositionally biased region" description="Basic and acidic residues" evidence="1">
    <location>
        <begin position="89"/>
        <end position="108"/>
    </location>
</feature>
<organism evidence="2 3">
    <name type="scientific">Armillaria ostoyae</name>
    <name type="common">Armillaria root rot fungus</name>
    <dbReference type="NCBI Taxonomy" id="47428"/>
    <lineage>
        <taxon>Eukaryota</taxon>
        <taxon>Fungi</taxon>
        <taxon>Dikarya</taxon>
        <taxon>Basidiomycota</taxon>
        <taxon>Agaricomycotina</taxon>
        <taxon>Agaricomycetes</taxon>
        <taxon>Agaricomycetidae</taxon>
        <taxon>Agaricales</taxon>
        <taxon>Marasmiineae</taxon>
        <taxon>Physalacriaceae</taxon>
        <taxon>Armillaria</taxon>
    </lineage>
</organism>
<protein>
    <submittedName>
        <fullName evidence="2">Uncharacterized protein</fullName>
    </submittedName>
</protein>
<reference evidence="3" key="1">
    <citation type="journal article" date="2017" name="Nat. Ecol. Evol.">
        <title>Genome expansion and lineage-specific genetic innovations in the forest pathogenic fungi Armillaria.</title>
        <authorList>
            <person name="Sipos G."/>
            <person name="Prasanna A.N."/>
            <person name="Walter M.C."/>
            <person name="O'Connor E."/>
            <person name="Balint B."/>
            <person name="Krizsan K."/>
            <person name="Kiss B."/>
            <person name="Hess J."/>
            <person name="Varga T."/>
            <person name="Slot J."/>
            <person name="Riley R."/>
            <person name="Boka B."/>
            <person name="Rigling D."/>
            <person name="Barry K."/>
            <person name="Lee J."/>
            <person name="Mihaltcheva S."/>
            <person name="LaButti K."/>
            <person name="Lipzen A."/>
            <person name="Waldron R."/>
            <person name="Moloney N.M."/>
            <person name="Sperisen C."/>
            <person name="Kredics L."/>
            <person name="Vagvoelgyi C."/>
            <person name="Patrignani A."/>
            <person name="Fitzpatrick D."/>
            <person name="Nagy I."/>
            <person name="Doyle S."/>
            <person name="Anderson J.B."/>
            <person name="Grigoriev I.V."/>
            <person name="Gueldener U."/>
            <person name="Muensterkoetter M."/>
            <person name="Nagy L.G."/>
        </authorList>
    </citation>
    <scope>NUCLEOTIDE SEQUENCE [LARGE SCALE GENOMIC DNA]</scope>
    <source>
        <strain evidence="3">C18/9</strain>
    </source>
</reference>
<keyword evidence="3" id="KW-1185">Reference proteome</keyword>
<evidence type="ECO:0000313" key="3">
    <source>
        <dbReference type="Proteomes" id="UP000219338"/>
    </source>
</evidence>
<evidence type="ECO:0000313" key="2">
    <source>
        <dbReference type="EMBL" id="SJK99650.1"/>
    </source>
</evidence>
<name>A0A284QT50_ARMOS</name>
<dbReference type="AlphaFoldDB" id="A0A284QT50"/>
<dbReference type="EMBL" id="FUEG01000002">
    <property type="protein sequence ID" value="SJK99650.1"/>
    <property type="molecule type" value="Genomic_DNA"/>
</dbReference>